<evidence type="ECO:0000313" key="2">
    <source>
        <dbReference type="Proteomes" id="UP000297245"/>
    </source>
</evidence>
<feature type="non-terminal residue" evidence="1">
    <location>
        <position position="1"/>
    </location>
</feature>
<keyword evidence="2" id="KW-1185">Reference proteome</keyword>
<dbReference type="EMBL" id="ML179118">
    <property type="protein sequence ID" value="THU99530.1"/>
    <property type="molecule type" value="Genomic_DNA"/>
</dbReference>
<reference evidence="1 2" key="1">
    <citation type="journal article" date="2019" name="Nat. Ecol. Evol.">
        <title>Megaphylogeny resolves global patterns of mushroom evolution.</title>
        <authorList>
            <person name="Varga T."/>
            <person name="Krizsan K."/>
            <person name="Foldi C."/>
            <person name="Dima B."/>
            <person name="Sanchez-Garcia M."/>
            <person name="Sanchez-Ramirez S."/>
            <person name="Szollosi G.J."/>
            <person name="Szarkandi J.G."/>
            <person name="Papp V."/>
            <person name="Albert L."/>
            <person name="Andreopoulos W."/>
            <person name="Angelini C."/>
            <person name="Antonin V."/>
            <person name="Barry K.W."/>
            <person name="Bougher N.L."/>
            <person name="Buchanan P."/>
            <person name="Buyck B."/>
            <person name="Bense V."/>
            <person name="Catcheside P."/>
            <person name="Chovatia M."/>
            <person name="Cooper J."/>
            <person name="Damon W."/>
            <person name="Desjardin D."/>
            <person name="Finy P."/>
            <person name="Geml J."/>
            <person name="Haridas S."/>
            <person name="Hughes K."/>
            <person name="Justo A."/>
            <person name="Karasinski D."/>
            <person name="Kautmanova I."/>
            <person name="Kiss B."/>
            <person name="Kocsube S."/>
            <person name="Kotiranta H."/>
            <person name="LaButti K.M."/>
            <person name="Lechner B.E."/>
            <person name="Liimatainen K."/>
            <person name="Lipzen A."/>
            <person name="Lukacs Z."/>
            <person name="Mihaltcheva S."/>
            <person name="Morgado L.N."/>
            <person name="Niskanen T."/>
            <person name="Noordeloos M.E."/>
            <person name="Ohm R.A."/>
            <person name="Ortiz-Santana B."/>
            <person name="Ovrebo C."/>
            <person name="Racz N."/>
            <person name="Riley R."/>
            <person name="Savchenko A."/>
            <person name="Shiryaev A."/>
            <person name="Soop K."/>
            <person name="Spirin V."/>
            <person name="Szebenyi C."/>
            <person name="Tomsovsky M."/>
            <person name="Tulloss R.E."/>
            <person name="Uehling J."/>
            <person name="Grigoriev I.V."/>
            <person name="Vagvolgyi C."/>
            <person name="Papp T."/>
            <person name="Martin F.M."/>
            <person name="Miettinen O."/>
            <person name="Hibbett D.S."/>
            <person name="Nagy L.G."/>
        </authorList>
    </citation>
    <scope>NUCLEOTIDE SEQUENCE [LARGE SCALE GENOMIC DNA]</scope>
    <source>
        <strain evidence="1 2">CBS 962.96</strain>
    </source>
</reference>
<dbReference type="Proteomes" id="UP000297245">
    <property type="component" value="Unassembled WGS sequence"/>
</dbReference>
<accession>A0A4S8MB65</accession>
<dbReference type="OrthoDB" id="4175349at2759"/>
<feature type="non-terminal residue" evidence="1">
    <location>
        <position position="78"/>
    </location>
</feature>
<sequence length="78" mass="8446">DYIAGPTLFPGQVIAGYNAPNDAYTAETWAKYILDKAKSFDAAKSCCSFSAINSGSTGGRFWFGYVFRASAAPDDFER</sequence>
<name>A0A4S8MB65_DENBC</name>
<proteinExistence type="predicted"/>
<dbReference type="AlphaFoldDB" id="A0A4S8MB65"/>
<organism evidence="1 2">
    <name type="scientific">Dendrothele bispora (strain CBS 962.96)</name>
    <dbReference type="NCBI Taxonomy" id="1314807"/>
    <lineage>
        <taxon>Eukaryota</taxon>
        <taxon>Fungi</taxon>
        <taxon>Dikarya</taxon>
        <taxon>Basidiomycota</taxon>
        <taxon>Agaricomycotina</taxon>
        <taxon>Agaricomycetes</taxon>
        <taxon>Agaricomycetidae</taxon>
        <taxon>Agaricales</taxon>
        <taxon>Agaricales incertae sedis</taxon>
        <taxon>Dendrothele</taxon>
    </lineage>
</organism>
<gene>
    <name evidence="1" type="ORF">K435DRAFT_630891</name>
</gene>
<protein>
    <submittedName>
        <fullName evidence="1">Uncharacterized protein</fullName>
    </submittedName>
</protein>
<evidence type="ECO:0000313" key="1">
    <source>
        <dbReference type="EMBL" id="THU99530.1"/>
    </source>
</evidence>